<sequence>MKEPNGCLYVQLYERIKRDIVSGSFPYGSRLPSKRTMAEEANLSVITVKHAYELLCDEGYLEARERSGYYVAFRQEDGFAAYAEEGSLGRDRLGGESPATGKGVAFSAPPFPFSVLAKTMRRVMTEYGEGILERSPNKGRIELRSEIQRYLARNRGICVDIEQIVIGSGVEHLYGLIVELFGRGSVFALEYPSYEKIEDTYRIAGARVELLPMGADGIASEALAKTSADVLHVSPYRSFPSGITASASKKHEYLRWAGQGRRFVVEDDFESEFSLFRKTKETIFALSGDDNVVYLNTFSQTISPSLRVGYMVLPRKLVQRYDSRLGFYSCTVPTFEQLLLAELIGRGDFERHVNRVRRGKRREAQ</sequence>
<dbReference type="Pfam" id="PF00155">
    <property type="entry name" value="Aminotran_1_2"/>
    <property type="match status" value="1"/>
</dbReference>
<dbReference type="InterPro" id="IPR015421">
    <property type="entry name" value="PyrdxlP-dep_Trfase_major"/>
</dbReference>
<evidence type="ECO:0000256" key="3">
    <source>
        <dbReference type="ARBA" id="ARBA00023015"/>
    </source>
</evidence>
<keyword evidence="7" id="KW-0032">Aminotransferase</keyword>
<dbReference type="Gene3D" id="3.40.640.10">
    <property type="entry name" value="Type I PLP-dependent aspartate aminotransferase-like (Major domain)"/>
    <property type="match status" value="1"/>
</dbReference>
<dbReference type="CDD" id="cd07377">
    <property type="entry name" value="WHTH_GntR"/>
    <property type="match status" value="1"/>
</dbReference>
<gene>
    <name evidence="7" type="ORF">SAMN05216446_1697</name>
</gene>
<dbReference type="InterPro" id="IPR015424">
    <property type="entry name" value="PyrdxlP-dep_Trfase"/>
</dbReference>
<evidence type="ECO:0000313" key="7">
    <source>
        <dbReference type="EMBL" id="SER67612.1"/>
    </source>
</evidence>
<evidence type="ECO:0000259" key="6">
    <source>
        <dbReference type="PROSITE" id="PS50949"/>
    </source>
</evidence>
<comment type="similarity">
    <text evidence="1">In the C-terminal section; belongs to the class-I pyridoxal-phosphate-dependent aminotransferase family.</text>
</comment>
<dbReference type="InterPro" id="IPR004839">
    <property type="entry name" value="Aminotransferase_I/II_large"/>
</dbReference>
<proteinExistence type="inferred from homology"/>
<evidence type="ECO:0000256" key="4">
    <source>
        <dbReference type="ARBA" id="ARBA00023125"/>
    </source>
</evidence>
<keyword evidence="5" id="KW-0804">Transcription</keyword>
<reference evidence="8" key="1">
    <citation type="submission" date="2016-10" db="EMBL/GenBank/DDBJ databases">
        <authorList>
            <person name="Varghese N."/>
            <person name="Submissions S."/>
        </authorList>
    </citation>
    <scope>NUCLEOTIDE SEQUENCE [LARGE SCALE GENOMIC DNA]</scope>
    <source>
        <strain evidence="8">KHGC19</strain>
    </source>
</reference>
<evidence type="ECO:0000256" key="2">
    <source>
        <dbReference type="ARBA" id="ARBA00022898"/>
    </source>
</evidence>
<dbReference type="GO" id="GO:0030170">
    <property type="term" value="F:pyridoxal phosphate binding"/>
    <property type="evidence" value="ECO:0007669"/>
    <property type="project" value="InterPro"/>
</dbReference>
<name>A0A1H9R4F6_9ACTN</name>
<dbReference type="PANTHER" id="PTHR46577">
    <property type="entry name" value="HTH-TYPE TRANSCRIPTIONAL REGULATORY PROTEIN GABR"/>
    <property type="match status" value="1"/>
</dbReference>
<dbReference type="InterPro" id="IPR051446">
    <property type="entry name" value="HTH_trans_reg/aminotransferase"/>
</dbReference>
<protein>
    <submittedName>
        <fullName evidence="7">GntR family transcriptional regulator / MocR family aminotransferase</fullName>
    </submittedName>
</protein>
<keyword evidence="7" id="KW-0808">Transferase</keyword>
<dbReference type="GO" id="GO:0003700">
    <property type="term" value="F:DNA-binding transcription factor activity"/>
    <property type="evidence" value="ECO:0007669"/>
    <property type="project" value="InterPro"/>
</dbReference>
<dbReference type="AlphaFoldDB" id="A0A1H9R4F6"/>
<dbReference type="SMART" id="SM00345">
    <property type="entry name" value="HTH_GNTR"/>
    <property type="match status" value="1"/>
</dbReference>
<dbReference type="EMBL" id="FOGP01000007">
    <property type="protein sequence ID" value="SER67612.1"/>
    <property type="molecule type" value="Genomic_DNA"/>
</dbReference>
<dbReference type="Proteomes" id="UP000199128">
    <property type="component" value="Unassembled WGS sequence"/>
</dbReference>
<dbReference type="PANTHER" id="PTHR46577:SF1">
    <property type="entry name" value="HTH-TYPE TRANSCRIPTIONAL REGULATORY PROTEIN GABR"/>
    <property type="match status" value="1"/>
</dbReference>
<dbReference type="GO" id="GO:0008483">
    <property type="term" value="F:transaminase activity"/>
    <property type="evidence" value="ECO:0007669"/>
    <property type="project" value="UniProtKB-KW"/>
</dbReference>
<keyword evidence="4" id="KW-0238">DNA-binding</keyword>
<dbReference type="PROSITE" id="PS50949">
    <property type="entry name" value="HTH_GNTR"/>
    <property type="match status" value="1"/>
</dbReference>
<dbReference type="SUPFAM" id="SSF53383">
    <property type="entry name" value="PLP-dependent transferases"/>
    <property type="match status" value="1"/>
</dbReference>
<evidence type="ECO:0000256" key="5">
    <source>
        <dbReference type="ARBA" id="ARBA00023163"/>
    </source>
</evidence>
<dbReference type="RefSeq" id="WP_091009836.1">
    <property type="nucleotide sequence ID" value="NZ_FOGP01000007.1"/>
</dbReference>
<organism evidence="7 8">
    <name type="scientific">Parafannyhessea umbonata</name>
    <dbReference type="NCBI Taxonomy" id="604330"/>
    <lineage>
        <taxon>Bacteria</taxon>
        <taxon>Bacillati</taxon>
        <taxon>Actinomycetota</taxon>
        <taxon>Coriobacteriia</taxon>
        <taxon>Coriobacteriales</taxon>
        <taxon>Atopobiaceae</taxon>
        <taxon>Parafannyhessea</taxon>
    </lineage>
</organism>
<dbReference type="Pfam" id="PF00392">
    <property type="entry name" value="GntR"/>
    <property type="match status" value="1"/>
</dbReference>
<keyword evidence="2" id="KW-0663">Pyridoxal phosphate</keyword>
<accession>A0A1H9R4F6</accession>
<evidence type="ECO:0000313" key="8">
    <source>
        <dbReference type="Proteomes" id="UP000199128"/>
    </source>
</evidence>
<dbReference type="Gene3D" id="1.10.10.10">
    <property type="entry name" value="Winged helix-like DNA-binding domain superfamily/Winged helix DNA-binding domain"/>
    <property type="match status" value="1"/>
</dbReference>
<dbReference type="CDD" id="cd00609">
    <property type="entry name" value="AAT_like"/>
    <property type="match status" value="1"/>
</dbReference>
<feature type="domain" description="HTH gntR-type" evidence="6">
    <location>
        <begin position="6"/>
        <end position="74"/>
    </location>
</feature>
<dbReference type="InterPro" id="IPR000524">
    <property type="entry name" value="Tscrpt_reg_HTH_GntR"/>
</dbReference>
<dbReference type="InterPro" id="IPR036388">
    <property type="entry name" value="WH-like_DNA-bd_sf"/>
</dbReference>
<evidence type="ECO:0000256" key="1">
    <source>
        <dbReference type="ARBA" id="ARBA00005384"/>
    </source>
</evidence>
<dbReference type="GO" id="GO:0003677">
    <property type="term" value="F:DNA binding"/>
    <property type="evidence" value="ECO:0007669"/>
    <property type="project" value="UniProtKB-KW"/>
</dbReference>
<dbReference type="SUPFAM" id="SSF46785">
    <property type="entry name" value="Winged helix' DNA-binding domain"/>
    <property type="match status" value="1"/>
</dbReference>
<dbReference type="InterPro" id="IPR036390">
    <property type="entry name" value="WH_DNA-bd_sf"/>
</dbReference>
<keyword evidence="3" id="KW-0805">Transcription regulation</keyword>